<dbReference type="AlphaFoldDB" id="A0A7G9Y9R9"/>
<evidence type="ECO:0000256" key="1">
    <source>
        <dbReference type="SAM" id="Phobius"/>
    </source>
</evidence>
<evidence type="ECO:0000313" key="4">
    <source>
        <dbReference type="EMBL" id="QNO44753.1"/>
    </source>
</evidence>
<dbReference type="InterPro" id="IPR004291">
    <property type="entry name" value="Transposase_IS66_central"/>
</dbReference>
<keyword evidence="1" id="KW-0812">Transmembrane</keyword>
<evidence type="ECO:0000313" key="3">
    <source>
        <dbReference type="EMBL" id="QNO44238.1"/>
    </source>
</evidence>
<feature type="domain" description="Transposase IS66 central" evidence="2">
    <location>
        <begin position="2"/>
        <end position="37"/>
    </location>
</feature>
<name>A0A7G9Y9R9_9EURY</name>
<sequence>MYDFAVPFDNNQAERDVRMMKLRQKISGTFRTTVGADVFCSILLGIYLQCGRTGVMFSMRFRMRLEGIRSFHRLCR</sequence>
<dbReference type="EMBL" id="MT631009">
    <property type="protein sequence ID" value="QNO44753.1"/>
    <property type="molecule type" value="Genomic_DNA"/>
</dbReference>
<reference evidence="4" key="1">
    <citation type="submission" date="2020-06" db="EMBL/GenBank/DDBJ databases">
        <title>Unique genomic features of the anaerobic methanotrophic archaea.</title>
        <authorList>
            <person name="Chadwick G.L."/>
            <person name="Skennerton C.T."/>
            <person name="Laso-Perez R."/>
            <person name="Leu A.O."/>
            <person name="Speth D.R."/>
            <person name="Yu H."/>
            <person name="Morgan-Lang C."/>
            <person name="Hatzenpichler R."/>
            <person name="Goudeau D."/>
            <person name="Malmstrom R."/>
            <person name="Brazelton W.J."/>
            <person name="Woyke T."/>
            <person name="Hallam S.J."/>
            <person name="Tyson G.W."/>
            <person name="Wegener G."/>
            <person name="Boetius A."/>
            <person name="Orphan V."/>
        </authorList>
    </citation>
    <scope>NUCLEOTIDE SEQUENCE</scope>
</reference>
<proteinExistence type="predicted"/>
<evidence type="ECO:0000259" key="2">
    <source>
        <dbReference type="Pfam" id="PF03050"/>
    </source>
</evidence>
<keyword evidence="1" id="KW-1133">Transmembrane helix</keyword>
<dbReference type="EMBL" id="MT630938">
    <property type="protein sequence ID" value="QNO44238.1"/>
    <property type="molecule type" value="Genomic_DNA"/>
</dbReference>
<accession>A0A7G9Y9R9</accession>
<gene>
    <name evidence="3" type="ORF">EKEPKFGC_00003</name>
    <name evidence="4" type="ORF">KLGCGMKP_00015</name>
</gene>
<keyword evidence="1" id="KW-0472">Membrane</keyword>
<protein>
    <recommendedName>
        <fullName evidence="2">Transposase IS66 central domain-containing protein</fullName>
    </recommendedName>
</protein>
<organism evidence="4">
    <name type="scientific">Candidatus Methanogaster sp. ANME-2c ERB4</name>
    <dbReference type="NCBI Taxonomy" id="2759911"/>
    <lineage>
        <taxon>Archaea</taxon>
        <taxon>Methanobacteriati</taxon>
        <taxon>Methanobacteriota</taxon>
        <taxon>Stenosarchaea group</taxon>
        <taxon>Methanomicrobia</taxon>
        <taxon>Methanosarcinales</taxon>
        <taxon>ANME-2 cluster</taxon>
        <taxon>Candidatus Methanogasteraceae</taxon>
        <taxon>Candidatus Methanogaster</taxon>
    </lineage>
</organism>
<feature type="transmembrane region" description="Helical" evidence="1">
    <location>
        <begin position="28"/>
        <end position="48"/>
    </location>
</feature>
<dbReference type="Pfam" id="PF03050">
    <property type="entry name" value="DDE_Tnp_IS66"/>
    <property type="match status" value="1"/>
</dbReference>